<feature type="transmembrane region" description="Helical" evidence="1">
    <location>
        <begin position="32"/>
        <end position="57"/>
    </location>
</feature>
<sequence>MTLSAILTAVAIAIHFAESLFALPVAIPGIKLGLSNIVSLVALYLLGPLVSFVILLLRVFMTSFLYGGFSALIFSLAGGILSIAAMTLVWKYRNKGFGIVSASVAGGVCHNIGQILAAAVVMRTKSIFYYLPVLIVTGVATGIITGIVAGIVIPRLRNVYCRDE</sequence>
<protein>
    <recommendedName>
        <fullName evidence="4">Heptaprenyl diphosphate synthase</fullName>
    </recommendedName>
</protein>
<dbReference type="EMBL" id="CP004044">
    <property type="protein sequence ID" value="AGC67785.1"/>
    <property type="molecule type" value="Genomic_DNA"/>
</dbReference>
<evidence type="ECO:0000313" key="2">
    <source>
        <dbReference type="EMBL" id="AGC67785.1"/>
    </source>
</evidence>
<dbReference type="Gene3D" id="1.10.1760.20">
    <property type="match status" value="1"/>
</dbReference>
<dbReference type="PIRSF" id="PIRSF027391">
    <property type="entry name" value="Hpre_diP_synt_I"/>
    <property type="match status" value="1"/>
</dbReference>
<name>L7VIB0_THES1</name>
<evidence type="ECO:0000256" key="1">
    <source>
        <dbReference type="SAM" id="Phobius"/>
    </source>
</evidence>
<dbReference type="Proteomes" id="UP000011220">
    <property type="component" value="Chromosome"/>
</dbReference>
<proteinExistence type="predicted"/>
<evidence type="ECO:0008006" key="4">
    <source>
        <dbReference type="Google" id="ProtNLM"/>
    </source>
</evidence>
<dbReference type="InterPro" id="IPR014535">
    <property type="entry name" value="Hpre_diP_synt_I"/>
</dbReference>
<feature type="transmembrane region" description="Helical" evidence="1">
    <location>
        <begin position="64"/>
        <end position="90"/>
    </location>
</feature>
<dbReference type="STRING" id="1121335.Cst_c07810"/>
<feature type="transmembrane region" description="Helical" evidence="1">
    <location>
        <begin position="128"/>
        <end position="153"/>
    </location>
</feature>
<gene>
    <name evidence="2" type="ordered locus">Cst_c07810</name>
</gene>
<feature type="transmembrane region" description="Helical" evidence="1">
    <location>
        <begin position="96"/>
        <end position="121"/>
    </location>
</feature>
<keyword evidence="1" id="KW-0812">Transmembrane</keyword>
<keyword evidence="1" id="KW-1133">Transmembrane helix</keyword>
<reference evidence="2 3" key="1">
    <citation type="journal article" date="2013" name="Genome Announc.">
        <title>Complete genome sequence of Clostridium stercorarium subsp. stercorarium strain DSM 8532, a thermophilic degrader of plant cell wall fibers.</title>
        <authorList>
            <person name="Poehlein A."/>
            <person name="Zverlov V.V."/>
            <person name="Daniel R."/>
            <person name="Schwarz W.H."/>
            <person name="Liebl W."/>
        </authorList>
    </citation>
    <scope>NUCLEOTIDE SEQUENCE [LARGE SCALE GENOMIC DNA]</scope>
    <source>
        <strain evidence="3">ATCC 35414 / DSM 8532 / NCIMB 11754</strain>
    </source>
</reference>
<keyword evidence="1" id="KW-0472">Membrane</keyword>
<dbReference type="AlphaFoldDB" id="L7VIB0"/>
<dbReference type="KEGG" id="css:Cst_c07810"/>
<dbReference type="eggNOG" id="COG4769">
    <property type="taxonomic scope" value="Bacteria"/>
</dbReference>
<dbReference type="PATRIC" id="fig|1121335.3.peg.759"/>
<dbReference type="InterPro" id="IPR010898">
    <property type="entry name" value="Hpre_diP_synth_I"/>
</dbReference>
<evidence type="ECO:0000313" key="3">
    <source>
        <dbReference type="Proteomes" id="UP000011220"/>
    </source>
</evidence>
<dbReference type="Pfam" id="PF07456">
    <property type="entry name" value="Hpre_diP_synt_I"/>
    <property type="match status" value="1"/>
</dbReference>
<organism evidence="2 3">
    <name type="scientific">Thermoclostridium stercorarium (strain ATCC 35414 / DSM 8532 / NCIMB 11754)</name>
    <name type="common">Clostridium stercorarium</name>
    <dbReference type="NCBI Taxonomy" id="1121335"/>
    <lineage>
        <taxon>Bacteria</taxon>
        <taxon>Bacillati</taxon>
        <taxon>Bacillota</taxon>
        <taxon>Clostridia</taxon>
        <taxon>Eubacteriales</taxon>
        <taxon>Oscillospiraceae</taxon>
        <taxon>Thermoclostridium</taxon>
    </lineage>
</organism>
<keyword evidence="3" id="KW-1185">Reference proteome</keyword>
<accession>L7VIB0</accession>